<dbReference type="EMBL" id="UWOC01000181">
    <property type="protein sequence ID" value="VCU10463.1"/>
    <property type="molecule type" value="Genomic_DNA"/>
</dbReference>
<comment type="caution">
    <text evidence="2">The sequence shown here is derived from an EMBL/GenBank/DDBJ whole genome shotgun (WGS) entry which is preliminary data.</text>
</comment>
<dbReference type="RefSeq" id="WP_111383486.1">
    <property type="nucleotide sequence ID" value="NZ_NPEW01000007.1"/>
</dbReference>
<evidence type="ECO:0000256" key="1">
    <source>
        <dbReference type="SAM" id="Phobius"/>
    </source>
</evidence>
<keyword evidence="1" id="KW-0472">Membrane</keyword>
<evidence type="ECO:0008006" key="4">
    <source>
        <dbReference type="Google" id="ProtNLM"/>
    </source>
</evidence>
<reference evidence="3" key="1">
    <citation type="submission" date="2018-10" db="EMBL/GenBank/DDBJ databases">
        <authorList>
            <person name="Peiro R."/>
            <person name="Begona"/>
            <person name="Cbmso G."/>
            <person name="Lopez M."/>
            <person name="Gonzalez S."/>
            <person name="Sacristan E."/>
            <person name="Castillo E."/>
        </authorList>
    </citation>
    <scope>NUCLEOTIDE SEQUENCE [LARGE SCALE GENOMIC DNA]</scope>
</reference>
<keyword evidence="3" id="KW-1185">Reference proteome</keyword>
<evidence type="ECO:0000313" key="3">
    <source>
        <dbReference type="Proteomes" id="UP000289200"/>
    </source>
</evidence>
<name>A0A327KHC4_9BRAD</name>
<accession>A0A327KHC4</accession>
<keyword evidence="1" id="KW-1133">Transmembrane helix</keyword>
<dbReference type="Proteomes" id="UP000289200">
    <property type="component" value="Unassembled WGS sequence"/>
</dbReference>
<feature type="transmembrane region" description="Helical" evidence="1">
    <location>
        <begin position="37"/>
        <end position="57"/>
    </location>
</feature>
<proteinExistence type="predicted"/>
<feature type="transmembrane region" description="Helical" evidence="1">
    <location>
        <begin position="7"/>
        <end position="31"/>
    </location>
</feature>
<dbReference type="AlphaFoldDB" id="A0A327KHC4"/>
<evidence type="ECO:0000313" key="2">
    <source>
        <dbReference type="EMBL" id="VCU10463.1"/>
    </source>
</evidence>
<keyword evidence="1" id="KW-0812">Transmembrane</keyword>
<protein>
    <recommendedName>
        <fullName evidence="4">CTP synthetase</fullName>
    </recommendedName>
</protein>
<organism evidence="2 3">
    <name type="scientific">Rhodoplanes serenus</name>
    <dbReference type="NCBI Taxonomy" id="200615"/>
    <lineage>
        <taxon>Bacteria</taxon>
        <taxon>Pseudomonadati</taxon>
        <taxon>Pseudomonadota</taxon>
        <taxon>Alphaproteobacteria</taxon>
        <taxon>Hyphomicrobiales</taxon>
        <taxon>Nitrobacteraceae</taxon>
        <taxon>Rhodoplanes</taxon>
    </lineage>
</organism>
<sequence length="68" mass="6914">MLKIAVLVWMIVGITLAGVLVVVIVTVPSLYAQGMSLIPIAAAAGFLAAIPAALVIAKKIQSLTVSRG</sequence>
<gene>
    <name evidence="2" type="ORF">RHODGE_RHODGE_04059</name>
</gene>